<dbReference type="KEGG" id="tdl:TDEL_0E03400"/>
<dbReference type="HOGENOM" id="CLU_042082_0_0_1"/>
<dbReference type="RefSeq" id="XP_003681794.1">
    <property type="nucleotide sequence ID" value="XM_003681746.1"/>
</dbReference>
<feature type="transmembrane region" description="Helical" evidence="1">
    <location>
        <begin position="57"/>
        <end position="77"/>
    </location>
</feature>
<evidence type="ECO:0000313" key="3">
    <source>
        <dbReference type="Proteomes" id="UP000005627"/>
    </source>
</evidence>
<proteinExistence type="predicted"/>
<dbReference type="InParanoid" id="G8ZVD9"/>
<evidence type="ECO:0000256" key="1">
    <source>
        <dbReference type="SAM" id="Phobius"/>
    </source>
</evidence>
<dbReference type="Proteomes" id="UP000005627">
    <property type="component" value="Chromosome 5"/>
</dbReference>
<dbReference type="OrthoDB" id="4138492at2759"/>
<name>G8ZVD9_TORDE</name>
<dbReference type="EMBL" id="HE616746">
    <property type="protein sequence ID" value="CCE92583.1"/>
    <property type="molecule type" value="Genomic_DNA"/>
</dbReference>
<keyword evidence="1" id="KW-1133">Transmembrane helix</keyword>
<dbReference type="STRING" id="1076872.G8ZVD9"/>
<sequence length="557" mass="62081">MDWGYCFKWVATVIIGLLGANWLFNTFYLDMKRDFTSVALNQQSNIASVRKENETAYYRNFLVPLGFPLITGLGLSLKYKIRNGNFGDVWKAIMELSKTNSIEFTNDSTHLSLAKINGMAQHLQETLLSKGVGSVGIVVSPSSLEGFVISIASMIGSVKSSCKPHFLSSVPRERLEGLDVLVIDSWNSFRMLNGSDRWYKLVIVCASLETEQVPENVKSWQEIIIGHQENERFDYDPPEDNSDDSKVFAYTTSPYNVTTSFTQGCLVSGIASFVQGFPAGHELSEKDTLTVSERLGKSGLAFHFWHKALAVLLHGGSLSFQDRKSLTLSALNNTTLLFIEPDELLSILKEIDIKKSSILSRIGFALATALLSEGVFTNIGQCSSRSFDRLRCVFLAELIRDTQLIASFPKKIPEMKQQSLLKSFTTETLNFMRAHLGARVMVELYCPFIVMGPVCQTNFYDYRVLPASVDSKFICCGPLATSLEGKMVRTEQNPELDITKRQGMLCIRGFTIGKPVEPNRLERAMALSDDFGGGEGWMPLVGVFGLWGQDGCLYIYK</sequence>
<dbReference type="FunCoup" id="G8ZVD9">
    <property type="interactions" value="47"/>
</dbReference>
<reference evidence="2 3" key="1">
    <citation type="journal article" date="2011" name="Proc. Natl. Acad. Sci. U.S.A.">
        <title>Evolutionary erosion of yeast sex chromosomes by mating-type switching accidents.</title>
        <authorList>
            <person name="Gordon J.L."/>
            <person name="Armisen D."/>
            <person name="Proux-Wera E."/>
            <person name="Oheigeartaigh S.S."/>
            <person name="Byrne K.P."/>
            <person name="Wolfe K.H."/>
        </authorList>
    </citation>
    <scope>NUCLEOTIDE SEQUENCE [LARGE SCALE GENOMIC DNA]</scope>
    <source>
        <strain evidence="3">ATCC 10662 / CBS 1146 / NBRC 0425 / NCYC 2629 / NRRL Y-866</strain>
    </source>
</reference>
<keyword evidence="3" id="KW-1185">Reference proteome</keyword>
<dbReference type="AlphaFoldDB" id="G8ZVD9"/>
<accession>G8ZVD9</accession>
<keyword evidence="1" id="KW-0812">Transmembrane</keyword>
<feature type="transmembrane region" description="Helical" evidence="1">
    <location>
        <begin position="7"/>
        <end position="24"/>
    </location>
</feature>
<organism evidence="2 3">
    <name type="scientific">Torulaspora delbrueckii</name>
    <name type="common">Yeast</name>
    <name type="synonym">Candida colliculosa</name>
    <dbReference type="NCBI Taxonomy" id="4950"/>
    <lineage>
        <taxon>Eukaryota</taxon>
        <taxon>Fungi</taxon>
        <taxon>Dikarya</taxon>
        <taxon>Ascomycota</taxon>
        <taxon>Saccharomycotina</taxon>
        <taxon>Saccharomycetes</taxon>
        <taxon>Saccharomycetales</taxon>
        <taxon>Saccharomycetaceae</taxon>
        <taxon>Torulaspora</taxon>
    </lineage>
</organism>
<protein>
    <recommendedName>
        <fullName evidence="4">AMP-dependent synthetase/ligase domain-containing protein</fullName>
    </recommendedName>
</protein>
<evidence type="ECO:0000313" key="2">
    <source>
        <dbReference type="EMBL" id="CCE92583.1"/>
    </source>
</evidence>
<keyword evidence="1" id="KW-0472">Membrane</keyword>
<gene>
    <name evidence="2" type="primary">TDEL0E03400</name>
    <name evidence="2" type="ORF">TDEL_0E03400</name>
</gene>
<dbReference type="GeneID" id="11503984"/>
<evidence type="ECO:0008006" key="4">
    <source>
        <dbReference type="Google" id="ProtNLM"/>
    </source>
</evidence>
<dbReference type="eggNOG" id="ENOG502QWA5">
    <property type="taxonomic scope" value="Eukaryota"/>
</dbReference>